<evidence type="ECO:0000313" key="2">
    <source>
        <dbReference type="EMBL" id="VDO88637.1"/>
    </source>
</evidence>
<dbReference type="Proteomes" id="UP000268014">
    <property type="component" value="Unassembled WGS sequence"/>
</dbReference>
<gene>
    <name evidence="2" type="ORF">HPLM_LOCUS21231</name>
</gene>
<proteinExistence type="predicted"/>
<evidence type="ECO:0000313" key="3">
    <source>
        <dbReference type="Proteomes" id="UP000268014"/>
    </source>
</evidence>
<accession>A0A0N4XA46</accession>
<sequence length="146" mass="16121">MDICKDDEDGSTSRSLFGDLNGDRRCETLERLMSWFSWLSIQVDTAALKRVYPSVDAVPNETGLFLVWTSFLSSMCICRIQMRKFSSNMDEHRTTQTDRGPGTGSPHNCLGPDSSAGSSQQPPILLIGDPIGDKGYALLAVFCCIY</sequence>
<reference evidence="2 3" key="2">
    <citation type="submission" date="2018-11" db="EMBL/GenBank/DDBJ databases">
        <authorList>
            <consortium name="Pathogen Informatics"/>
        </authorList>
    </citation>
    <scope>NUCLEOTIDE SEQUENCE [LARGE SCALE GENOMIC DNA]</scope>
    <source>
        <strain evidence="2 3">MHpl1</strain>
    </source>
</reference>
<name>A0A0N4XA46_HAEPC</name>
<dbReference type="EMBL" id="UZAF01023137">
    <property type="protein sequence ID" value="VDO88637.1"/>
    <property type="molecule type" value="Genomic_DNA"/>
</dbReference>
<organism evidence="4">
    <name type="scientific">Haemonchus placei</name>
    <name type="common">Barber's pole worm</name>
    <dbReference type="NCBI Taxonomy" id="6290"/>
    <lineage>
        <taxon>Eukaryota</taxon>
        <taxon>Metazoa</taxon>
        <taxon>Ecdysozoa</taxon>
        <taxon>Nematoda</taxon>
        <taxon>Chromadorea</taxon>
        <taxon>Rhabditida</taxon>
        <taxon>Rhabditina</taxon>
        <taxon>Rhabditomorpha</taxon>
        <taxon>Strongyloidea</taxon>
        <taxon>Trichostrongylidae</taxon>
        <taxon>Haemonchus</taxon>
    </lineage>
</organism>
<keyword evidence="3" id="KW-1185">Reference proteome</keyword>
<dbReference type="WBParaSite" id="HPLM_0002124101-mRNA-1">
    <property type="protein sequence ID" value="HPLM_0002124101-mRNA-1"/>
    <property type="gene ID" value="HPLM_0002124101"/>
</dbReference>
<dbReference type="AlphaFoldDB" id="A0A0N4XA46"/>
<reference evidence="4" key="1">
    <citation type="submission" date="2017-02" db="UniProtKB">
        <authorList>
            <consortium name="WormBaseParasite"/>
        </authorList>
    </citation>
    <scope>IDENTIFICATION</scope>
</reference>
<protein>
    <submittedName>
        <fullName evidence="2 4">Uncharacterized protein</fullName>
    </submittedName>
</protein>
<evidence type="ECO:0000313" key="4">
    <source>
        <dbReference type="WBParaSite" id="HPLM_0002124101-mRNA-1"/>
    </source>
</evidence>
<feature type="region of interest" description="Disordered" evidence="1">
    <location>
        <begin position="89"/>
        <end position="117"/>
    </location>
</feature>
<evidence type="ECO:0000256" key="1">
    <source>
        <dbReference type="SAM" id="MobiDB-lite"/>
    </source>
</evidence>